<reference evidence="4 5" key="1">
    <citation type="journal article" date="2020" name="ISME J.">
        <title>Uncovering the hidden diversity of litter-decomposition mechanisms in mushroom-forming fungi.</title>
        <authorList>
            <person name="Floudas D."/>
            <person name="Bentzer J."/>
            <person name="Ahren D."/>
            <person name="Johansson T."/>
            <person name="Persson P."/>
            <person name="Tunlid A."/>
        </authorList>
    </citation>
    <scope>NUCLEOTIDE SEQUENCE [LARGE SCALE GENOMIC DNA]</scope>
    <source>
        <strain evidence="4 5">CBS 101986</strain>
    </source>
</reference>
<dbReference type="AlphaFoldDB" id="A0A8H5AR91"/>
<dbReference type="InterPro" id="IPR055647">
    <property type="entry name" value="DUF7223"/>
</dbReference>
<organism evidence="4 5">
    <name type="scientific">Psilocybe cf. subviscida</name>
    <dbReference type="NCBI Taxonomy" id="2480587"/>
    <lineage>
        <taxon>Eukaryota</taxon>
        <taxon>Fungi</taxon>
        <taxon>Dikarya</taxon>
        <taxon>Basidiomycota</taxon>
        <taxon>Agaricomycotina</taxon>
        <taxon>Agaricomycetes</taxon>
        <taxon>Agaricomycetidae</taxon>
        <taxon>Agaricales</taxon>
        <taxon>Agaricineae</taxon>
        <taxon>Strophariaceae</taxon>
        <taxon>Psilocybe</taxon>
    </lineage>
</organism>
<keyword evidence="5" id="KW-1185">Reference proteome</keyword>
<protein>
    <recommendedName>
        <fullName evidence="3">DUF7223 domain-containing protein</fullName>
    </recommendedName>
</protein>
<evidence type="ECO:0000256" key="2">
    <source>
        <dbReference type="SAM" id="SignalP"/>
    </source>
</evidence>
<dbReference type="Pfam" id="PF23865">
    <property type="entry name" value="DUF7223"/>
    <property type="match status" value="1"/>
</dbReference>
<feature type="compositionally biased region" description="Polar residues" evidence="1">
    <location>
        <begin position="468"/>
        <end position="493"/>
    </location>
</feature>
<feature type="chain" id="PRO_5034491412" description="DUF7223 domain-containing protein" evidence="2">
    <location>
        <begin position="19"/>
        <end position="650"/>
    </location>
</feature>
<gene>
    <name evidence="4" type="ORF">D9619_012377</name>
</gene>
<evidence type="ECO:0000313" key="5">
    <source>
        <dbReference type="Proteomes" id="UP000567179"/>
    </source>
</evidence>
<feature type="signal peptide" evidence="2">
    <location>
        <begin position="1"/>
        <end position="18"/>
    </location>
</feature>
<proteinExistence type="predicted"/>
<feature type="compositionally biased region" description="Low complexity" evidence="1">
    <location>
        <begin position="496"/>
        <end position="521"/>
    </location>
</feature>
<feature type="domain" description="DUF7223" evidence="3">
    <location>
        <begin position="289"/>
        <end position="441"/>
    </location>
</feature>
<keyword evidence="2" id="KW-0732">Signal</keyword>
<accession>A0A8H5AR91</accession>
<dbReference type="EMBL" id="JAACJJ010000059">
    <property type="protein sequence ID" value="KAF5309405.1"/>
    <property type="molecule type" value="Genomic_DNA"/>
</dbReference>
<evidence type="ECO:0000256" key="1">
    <source>
        <dbReference type="SAM" id="MobiDB-lite"/>
    </source>
</evidence>
<evidence type="ECO:0000259" key="3">
    <source>
        <dbReference type="Pfam" id="PF23865"/>
    </source>
</evidence>
<evidence type="ECO:0000313" key="4">
    <source>
        <dbReference type="EMBL" id="KAF5309405.1"/>
    </source>
</evidence>
<dbReference type="Proteomes" id="UP000567179">
    <property type="component" value="Unassembled WGS sequence"/>
</dbReference>
<name>A0A8H5AR91_9AGAR</name>
<feature type="region of interest" description="Disordered" evidence="1">
    <location>
        <begin position="457"/>
        <end position="538"/>
    </location>
</feature>
<comment type="caution">
    <text evidence="4">The sequence shown here is derived from an EMBL/GenBank/DDBJ whole genome shotgun (WGS) entry which is preliminary data.</text>
</comment>
<feature type="compositionally biased region" description="Polar residues" evidence="1">
    <location>
        <begin position="527"/>
        <end position="538"/>
    </location>
</feature>
<dbReference type="OrthoDB" id="73875at2759"/>
<sequence>MFVFVPFIGLLLSGSASATNDWSKPCFSGVCEYDLPSTNGTSSGTLKIWGGQGSISDITAAAGWEILDCASDSLPQDIRLVCKNNSSSSCANLYSGSSGAIGKVVRLPENCGRAAFAVVTKSYTPDDQSIPANVASSLARRDGSKPKVQALSLTTKWASVKTPSTGPVNFAIRAANVPGASGDLDTTPQKQRRRISRIYPRGAFSDFITGAIDDISSLNDFNVTQNKDLPPFDIDKTFNLIDQKISCPPVDAGVKIDVDAKAHAVASIGIAASGTVLPPAVSDFALIVNLNAELDGELLMNAQASGTLDSGKIPLFEVGIPGLDFPGILTIGPSFKIDGQATASLDVNLDMSIGIKYNIVNAQLTFPPNANGKNGGAFNIEDTPLLISASPNATATGTLEAHLIPSLNLGISALGDVVDASVFLELDASTSMKLTANAQASGSTTIGRRALVHAVPRHHPEPAPTPSTVPRNGTDTSTSTANPQSAANSTSGAHGTAKNSNSADATSTATASNSTATSTLSTHDKANTNADSPSQSSGSATFSGCFEIDAALDVNAGATGSFFDLFDANTKVNLFNKDFEIFKKCFGSSTTPASRRRYLMGRSASGTIQGERSWQRRAVNLTCPVAADASNNALQTIIDQTIGASSIQVL</sequence>